<sequence>MGTPIRLTLEEFGDYLHLPYGDYFKSDRHPDLALILFNDIKKAIGRGMNISITLPHGTYFSYVFRQLGIRTHGDTPISSNQPFSYGILHHAGHHLDAANNTWMKHDHPVDNEYDDVDTAFDDIPVPELVALSTSFSHAA</sequence>
<evidence type="ECO:0000313" key="1">
    <source>
        <dbReference type="EMBL" id="KAK5819244.1"/>
    </source>
</evidence>
<organism evidence="1 2">
    <name type="scientific">Gossypium arboreum</name>
    <name type="common">Tree cotton</name>
    <name type="synonym">Gossypium nanking</name>
    <dbReference type="NCBI Taxonomy" id="29729"/>
    <lineage>
        <taxon>Eukaryota</taxon>
        <taxon>Viridiplantae</taxon>
        <taxon>Streptophyta</taxon>
        <taxon>Embryophyta</taxon>
        <taxon>Tracheophyta</taxon>
        <taxon>Spermatophyta</taxon>
        <taxon>Magnoliopsida</taxon>
        <taxon>eudicotyledons</taxon>
        <taxon>Gunneridae</taxon>
        <taxon>Pentapetalae</taxon>
        <taxon>rosids</taxon>
        <taxon>malvids</taxon>
        <taxon>Malvales</taxon>
        <taxon>Malvaceae</taxon>
        <taxon>Malvoideae</taxon>
        <taxon>Gossypium</taxon>
    </lineage>
</organism>
<gene>
    <name evidence="1" type="ORF">PVK06_024219</name>
</gene>
<reference evidence="1 2" key="1">
    <citation type="submission" date="2023-03" db="EMBL/GenBank/DDBJ databases">
        <title>WGS of Gossypium arboreum.</title>
        <authorList>
            <person name="Yu D."/>
        </authorList>
    </citation>
    <scope>NUCLEOTIDE SEQUENCE [LARGE SCALE GENOMIC DNA]</scope>
    <source>
        <tissue evidence="1">Leaf</tissue>
    </source>
</reference>
<accession>A0ABR0PD73</accession>
<keyword evidence="2" id="KW-1185">Reference proteome</keyword>
<proteinExistence type="predicted"/>
<comment type="caution">
    <text evidence="1">The sequence shown here is derived from an EMBL/GenBank/DDBJ whole genome shotgun (WGS) entry which is preliminary data.</text>
</comment>
<protein>
    <submittedName>
        <fullName evidence="1">Uncharacterized protein</fullName>
    </submittedName>
</protein>
<evidence type="ECO:0000313" key="2">
    <source>
        <dbReference type="Proteomes" id="UP001358586"/>
    </source>
</evidence>
<dbReference type="Proteomes" id="UP001358586">
    <property type="component" value="Chromosome 7"/>
</dbReference>
<dbReference type="EMBL" id="JARKNE010000007">
    <property type="protein sequence ID" value="KAK5819244.1"/>
    <property type="molecule type" value="Genomic_DNA"/>
</dbReference>
<name>A0ABR0PD73_GOSAR</name>